<evidence type="ECO:0000313" key="2">
    <source>
        <dbReference type="Proteomes" id="UP000243579"/>
    </source>
</evidence>
<evidence type="ECO:0000313" key="1">
    <source>
        <dbReference type="EMBL" id="OQR82493.1"/>
    </source>
</evidence>
<dbReference type="PANTHER" id="PTHR31827">
    <property type="entry name" value="EMB|CAB89363.1"/>
    <property type="match status" value="1"/>
</dbReference>
<reference evidence="1 2" key="1">
    <citation type="journal article" date="2014" name="Genome Biol. Evol.">
        <title>The secreted proteins of Achlya hypogyna and Thraustotheca clavata identify the ancestral oomycete secretome and reveal gene acquisitions by horizontal gene transfer.</title>
        <authorList>
            <person name="Misner I."/>
            <person name="Blouin N."/>
            <person name="Leonard G."/>
            <person name="Richards T.A."/>
            <person name="Lane C.E."/>
        </authorList>
    </citation>
    <scope>NUCLEOTIDE SEQUENCE [LARGE SCALE GENOMIC DNA]</scope>
    <source>
        <strain evidence="1 2">ATCC 48635</strain>
    </source>
</reference>
<proteinExistence type="predicted"/>
<accession>A0A1V9Y9V2</accession>
<gene>
    <name evidence="1" type="ORF">ACHHYP_15938</name>
</gene>
<name>A0A1V9Y9V2_ACHHY</name>
<dbReference type="STRING" id="1202772.A0A1V9Y9V2"/>
<dbReference type="OrthoDB" id="69459at2759"/>
<dbReference type="EMBL" id="JNBR01002441">
    <property type="protein sequence ID" value="OQR82493.1"/>
    <property type="molecule type" value="Genomic_DNA"/>
</dbReference>
<evidence type="ECO:0008006" key="3">
    <source>
        <dbReference type="Google" id="ProtNLM"/>
    </source>
</evidence>
<dbReference type="Proteomes" id="UP000243579">
    <property type="component" value="Unassembled WGS sequence"/>
</dbReference>
<dbReference type="PANTHER" id="PTHR31827:SF1">
    <property type="entry name" value="EMB|CAB89363.1"/>
    <property type="match status" value="1"/>
</dbReference>
<organism evidence="1 2">
    <name type="scientific">Achlya hypogyna</name>
    <name type="common">Oomycete</name>
    <name type="synonym">Protoachlya hypogyna</name>
    <dbReference type="NCBI Taxonomy" id="1202772"/>
    <lineage>
        <taxon>Eukaryota</taxon>
        <taxon>Sar</taxon>
        <taxon>Stramenopiles</taxon>
        <taxon>Oomycota</taxon>
        <taxon>Saprolegniomycetes</taxon>
        <taxon>Saprolegniales</taxon>
        <taxon>Achlyaceae</taxon>
        <taxon>Achlya</taxon>
    </lineage>
</organism>
<dbReference type="AlphaFoldDB" id="A0A1V9Y9V2"/>
<sequence>MSSANVCCFNGCQNVSLPLSDKCVFHRNRAVCLVEDCINQVYARHLCVRHGGKKTCCALSCSSHARIGDYCVRHSKDPAKQLCSEDGCRKTAHRRQKCVRHGGGRPCHVSGCPTHARAGGLCWRHRNLVLPTVEASTLALRDDEFLAILDEWMATEEVELDSDSFMDDLDCLLADYSVVLSHVHIASINVPISAFPASMAPGPGISGACVFNGCPNRPVKSLDKCKFHRGRAKCAVDNCANQVYARQRCIRHGGKRSCVFPGCHSNARSGSFCCRHGADNTKQLCSQEGCDRVAHLRQRCVRHGGGRPCLIDGCTTHARAGGYCWRHRKCATADDMETDVMWIHLLQELAHLDETIDSAAV</sequence>
<protein>
    <recommendedName>
        <fullName evidence="3">WRKY transcription factor 19</fullName>
    </recommendedName>
</protein>
<comment type="caution">
    <text evidence="1">The sequence shown here is derived from an EMBL/GenBank/DDBJ whole genome shotgun (WGS) entry which is preliminary data.</text>
</comment>
<keyword evidence="2" id="KW-1185">Reference proteome</keyword>